<keyword evidence="1" id="KW-0732">Signal</keyword>
<organism evidence="2 3">
    <name type="scientific">Flavobacterium sedimenticola</name>
    <dbReference type="NCBI Taxonomy" id="3043286"/>
    <lineage>
        <taxon>Bacteria</taxon>
        <taxon>Pseudomonadati</taxon>
        <taxon>Bacteroidota</taxon>
        <taxon>Flavobacteriia</taxon>
        <taxon>Flavobacteriales</taxon>
        <taxon>Flavobacteriaceae</taxon>
        <taxon>Flavobacterium</taxon>
    </lineage>
</organism>
<evidence type="ECO:0000313" key="2">
    <source>
        <dbReference type="EMBL" id="MDI9258476.1"/>
    </source>
</evidence>
<feature type="chain" id="PRO_5045880184" description="Nicotinic acid mononucleotide adenyltransferase" evidence="1">
    <location>
        <begin position="20"/>
        <end position="178"/>
    </location>
</feature>
<evidence type="ECO:0000256" key="1">
    <source>
        <dbReference type="SAM" id="SignalP"/>
    </source>
</evidence>
<protein>
    <recommendedName>
        <fullName evidence="4">Nicotinic acid mononucleotide adenyltransferase</fullName>
    </recommendedName>
</protein>
<gene>
    <name evidence="2" type="ORF">QHT84_13710</name>
</gene>
<proteinExistence type="predicted"/>
<feature type="signal peptide" evidence="1">
    <location>
        <begin position="1"/>
        <end position="19"/>
    </location>
</feature>
<name>A0ABT6XTQ0_9FLAO</name>
<sequence length="178" mass="19936">MKTLCAISLLTFFSTTLLAQNTNIKSEETTVITTIKDASGEKKIVKSEVKKELQPIELENEKPNSINIDTKESPVTVLTKTKVSVNGETQFIDVDHSAYYEKDGQKYQILLDASGYIMKTASGNQQTHLKRTSNNNYIFKNKGVFAVGYFDAEGNLIVETYDEKTDTITLEKYSVVKS</sequence>
<reference evidence="2 3" key="1">
    <citation type="submission" date="2023-05" db="EMBL/GenBank/DDBJ databases">
        <title>Flavobacterium sedimenti sp. nov., isolated from the sediment.</title>
        <authorList>
            <person name="Wu N."/>
        </authorList>
    </citation>
    <scope>NUCLEOTIDE SEQUENCE [LARGE SCALE GENOMIC DNA]</scope>
    <source>
        <strain evidence="2 3">YZ-48</strain>
    </source>
</reference>
<evidence type="ECO:0000313" key="3">
    <source>
        <dbReference type="Proteomes" id="UP001230035"/>
    </source>
</evidence>
<dbReference type="RefSeq" id="WP_283240138.1">
    <property type="nucleotide sequence ID" value="NZ_JASGBP010000012.1"/>
</dbReference>
<dbReference type="EMBL" id="JASGBP010000012">
    <property type="protein sequence ID" value="MDI9258476.1"/>
    <property type="molecule type" value="Genomic_DNA"/>
</dbReference>
<evidence type="ECO:0008006" key="4">
    <source>
        <dbReference type="Google" id="ProtNLM"/>
    </source>
</evidence>
<accession>A0ABT6XTQ0</accession>
<dbReference type="Proteomes" id="UP001230035">
    <property type="component" value="Unassembled WGS sequence"/>
</dbReference>
<keyword evidence="3" id="KW-1185">Reference proteome</keyword>
<comment type="caution">
    <text evidence="2">The sequence shown here is derived from an EMBL/GenBank/DDBJ whole genome shotgun (WGS) entry which is preliminary data.</text>
</comment>